<reference evidence="2 3" key="1">
    <citation type="submission" date="2019-11" db="EMBL/GenBank/DDBJ databases">
        <authorList>
            <person name="Jiang L.-Q."/>
        </authorList>
    </citation>
    <scope>NUCLEOTIDE SEQUENCE [LARGE SCALE GENOMIC DNA]</scope>
    <source>
        <strain evidence="2 3">YIM 132087</strain>
    </source>
</reference>
<gene>
    <name evidence="2" type="ORF">GIS00_16850</name>
</gene>
<dbReference type="InterPro" id="IPR011009">
    <property type="entry name" value="Kinase-like_dom_sf"/>
</dbReference>
<organism evidence="2 3">
    <name type="scientific">Nakamurella alba</name>
    <dbReference type="NCBI Taxonomy" id="2665158"/>
    <lineage>
        <taxon>Bacteria</taxon>
        <taxon>Bacillati</taxon>
        <taxon>Actinomycetota</taxon>
        <taxon>Actinomycetes</taxon>
        <taxon>Nakamurellales</taxon>
        <taxon>Nakamurellaceae</taxon>
        <taxon>Nakamurella</taxon>
    </lineage>
</organism>
<accession>A0A7K1FS05</accession>
<keyword evidence="3" id="KW-1185">Reference proteome</keyword>
<dbReference type="EMBL" id="WLYK01000006">
    <property type="protein sequence ID" value="MTD15604.1"/>
    <property type="molecule type" value="Genomic_DNA"/>
</dbReference>
<dbReference type="Pfam" id="PF01636">
    <property type="entry name" value="APH"/>
    <property type="match status" value="1"/>
</dbReference>
<evidence type="ECO:0000259" key="1">
    <source>
        <dbReference type="Pfam" id="PF01636"/>
    </source>
</evidence>
<dbReference type="RefSeq" id="WP_154769573.1">
    <property type="nucleotide sequence ID" value="NZ_WLYK01000006.1"/>
</dbReference>
<dbReference type="InterPro" id="IPR002575">
    <property type="entry name" value="Aminoglycoside_PTrfase"/>
</dbReference>
<dbReference type="AlphaFoldDB" id="A0A7K1FS05"/>
<feature type="domain" description="Aminoglycoside phosphotransferase" evidence="1">
    <location>
        <begin position="204"/>
        <end position="291"/>
    </location>
</feature>
<dbReference type="SUPFAM" id="SSF56112">
    <property type="entry name" value="Protein kinase-like (PK-like)"/>
    <property type="match status" value="1"/>
</dbReference>
<comment type="caution">
    <text evidence="2">The sequence shown here is derived from an EMBL/GenBank/DDBJ whole genome shotgun (WGS) entry which is preliminary data.</text>
</comment>
<dbReference type="Proteomes" id="UP000460221">
    <property type="component" value="Unassembled WGS sequence"/>
</dbReference>
<evidence type="ECO:0000313" key="2">
    <source>
        <dbReference type="EMBL" id="MTD15604.1"/>
    </source>
</evidence>
<protein>
    <recommendedName>
        <fullName evidence="1">Aminoglycoside phosphotransferase domain-containing protein</fullName>
    </recommendedName>
</protein>
<sequence length="372" mass="40801">MHDRQALGPADVDDVTLTGMVADLLGHDPAAVRLICSTATPVDYDIPAISTVSRHWVHGEAETPGGRQPYRLFVKHIQAWHHSPFFAFVPEEAREFAKAKFPWRIEPAVYRSDLPSVLPPGLGAPRALGVFDLEPDAAAVWLEAVQHPPVDWTLERYERAAYLLGRFAARPEIVARTGLAGFEWTVFDYLYGRVAAQVVPEVLGEEAWQRDEVREHFDPELRERLQQAAGRLEAITGELVRVPKFASHGDACPNNLLPGTDPDSFTLIDFGFFLDQPVGFDLGQLIAGNTQLGLGPWDRLGELDERCLTAYLAGTAEEGVTLDPALVRRAHALQLLLFAGISSLPEPGMTPAQSAARAALARHSLDLLDATS</sequence>
<name>A0A7K1FS05_9ACTN</name>
<proteinExistence type="predicted"/>
<evidence type="ECO:0000313" key="3">
    <source>
        <dbReference type="Proteomes" id="UP000460221"/>
    </source>
</evidence>